<proteinExistence type="predicted"/>
<protein>
    <submittedName>
        <fullName evidence="2">Glycerophosphoryl diester phosphodiesterase</fullName>
        <ecNumber evidence="2">3.1.4.46</ecNumber>
    </submittedName>
</protein>
<evidence type="ECO:0000313" key="2">
    <source>
        <dbReference type="EMBL" id="AJP61444.2"/>
    </source>
</evidence>
<keyword evidence="1" id="KW-0175">Coiled coil</keyword>
<dbReference type="GeneID" id="26644488"/>
<name>A0A0C5KL15_9CAUD</name>
<organism evidence="2 3">
    <name type="scientific">Enterococcus phage EFDG1</name>
    <dbReference type="NCBI Taxonomy" id="1597976"/>
    <lineage>
        <taxon>Viruses</taxon>
        <taxon>Duplodnaviria</taxon>
        <taxon>Heunggongvirae</taxon>
        <taxon>Uroviricota</taxon>
        <taxon>Caudoviricetes</taxon>
        <taxon>Herelleviridae</taxon>
        <taxon>Brockvirinae</taxon>
        <taxon>Schiekvirus</taxon>
        <taxon>Schiekvirus EFDG1</taxon>
    </lineage>
</organism>
<dbReference type="RefSeq" id="YP_009218338.2">
    <property type="nucleotide sequence ID" value="NC_029009.1"/>
</dbReference>
<evidence type="ECO:0000256" key="1">
    <source>
        <dbReference type="SAM" id="Coils"/>
    </source>
</evidence>
<dbReference type="GO" id="GO:0008889">
    <property type="term" value="F:glycerophosphodiester phosphodiesterase activity"/>
    <property type="evidence" value="ECO:0007669"/>
    <property type="project" value="UniProtKB-EC"/>
</dbReference>
<dbReference type="KEGG" id="vg:26644488"/>
<keyword evidence="2" id="KW-0378">Hydrolase</keyword>
<feature type="coiled-coil region" evidence="1">
    <location>
        <begin position="391"/>
        <end position="418"/>
    </location>
</feature>
<evidence type="ECO:0000313" key="3">
    <source>
        <dbReference type="Proteomes" id="UP000032402"/>
    </source>
</evidence>
<accession>A0A0C5KL15</accession>
<feature type="coiled-coil region" evidence="1">
    <location>
        <begin position="1475"/>
        <end position="1502"/>
    </location>
</feature>
<keyword evidence="3" id="KW-1185">Reference proteome</keyword>
<sequence>MAGGRRFQAGLGSEHKRLYKEGQQINTLLLAQVIQVNYKYNTVDLLALQHKEVFQNSYANEGRFSARLPMEFGGRNLAGQPYGQVNPIAVGTVVLVGFINSDKDMPIVISVYNNNDVNKQLSRTRFANADPTDMALAGQMYQKFSLYPSLTYDSIDGDGNRVVTFSGKSFIAFDTKDMQNSPMTDASYGSRYEDLGTSYYNDGELIEPMKGRAPNVLFKHQGILDDDNKPDTHNFMIHINPDGTYRTSMMDTEQDWRTMFEMTPEGKIRLRRQGDTVRLNDGFEIGELGINEEGIVYLRNGDMDLEVREDGIYSQGKLITENINLDDIYEKLANVTFEINKTNESLQILTEKSELQDGKIVNLETEITIVAGKVESKVSATEVQDMIDSSIVDMTDAIKKAQEDADRANQVISDMASDNRLAPSEKLDLLKEWDIIKNEYPTYLAQAELYEVDSTTYTAKYKALETFVTPLLEDMEATSVVDGSIMRKTFSAYYTERINLLNAITKGLKDGLEEAMKKASQASVDATQALADSAQAQIDANNAKQLIADIASDGKLTASEKYQLKKEWDVIVKEYPTTIAQATKYKVNTDNYTAKYKALETFVTPLFANMDETSVVNGEQLRAVFSDYYAVKITLLKEITDIARDELTDYGNRITVAETKITQTSEAITLMASRVETVENDVKTNTAQLKVQADLISQKVTASEVKDAIDNAIDNMSIGGSNLFVIKTQTAGLLNENNGTVGTAVDKSVVSNYIKVTAKMPYVASLYGNTGTNSIIIAWYDTSKTFISGQAVADSGDFHKTYVAPENAVYARLSYKKADTVKMKFEVGTKPTDYSPSWDDIKGDQTALEEYIKQVEEQAKQAQQEAENAKNEAENANSAIADMSNDNMLTANEKQQILLQWEEIKTEYPINLDQATKFGVSATQYTTAYNALKTYLDPLLADMTTTSVIVGSTMRSTFNTYYDRRTTLLNRVAELAKQVADQAKDTADKVDDDLNNIGGYNYIGFSSGDHMYPRLMIKNVGYYYVPSTTSAEFVDDMVCLKPKTATATSVQYDIGNSYVSVANVGLANYRMKEVKTGQWLTASANLKVVGTGTAYLTIFTLENGSWKASYSDRISASQGVTRVVAQRQVTDATTGILVRVDGSNITEVHFGNTQLEVGIRPTPWKKSDIDIQEDINNVADDIKDYIGARSDNLITNGFGELGNNTNIGGIFDGADRIVGKGSFRQDEGNKSLLFSEHIVIDNKKVYNFDYYMHTLKGVGRSYAMICPYDVDGKRITYPSLGGRNYNSTTPVKFTKLAKPLKVGDTEVYVEDVSLWNGQAPQDYQRSIIMWGYKNSFGYTYPDGTYSQLMQMKTYDIGAVDTTANKITLNKPWAVTNPNSSDGIFPVGHTLSPTSDGSTYLYLNGHVNIQVPTTYTRYSHLISGSSEFANTTLIPVETGSIQLGFLLNRDTTGEKSWLNGLRLRDYTDTYKLNDDVRETQENVDKAQADADKANQSIADLSNDNLVTPNEKLDLKKEWEIIVAEKPKNDAQADKFGVSKVAYGTAYTALDTYLKPILASTTTNSAIVGQTMRDTFKAYYTARTDLLNAIASKAKDLADNAQDTADNIAVGTRNLLIGTQDFSKGKYPGNANVTITDEKLFGNAVMKNDYTTGTGYSDMYQMTTSIIPTGTQYILSFYAKADLEGTKMSCYFYNPNTTTSSVNSQGGKLSSSDGRTVFVLSTEWTKYWVIWTQTQADKPKSVIIGRKTGGEEPNSAFYMSSPMMVEGNKPQTWMKAPEDIETAINGKEGAWVYSPTAPTNPAVGLVWVDSSKTPNQPKRWVGGETGWVALTPEEVKDLPWGEDGSSLADWVAQAEQKISSDAIISTVLGSEDFTGIFDSKANTEDLNNLASYDDLDAMQAEYERLLKEGIAGIDFSPYVTNTELEQLKDSFTFSVQQAGGVNMLKNSLGFSGTDFWQASSGIDTTQNEQLSKLGFGSGFMINRVQNATLAQTIELPEAKQGLQYALSFYMNVATFGDVTDFQCGAHIYEEGVLKYTVGVTDATQEIPSDYHLYKLVFEPESPNTVIELFVTNGAQATVIISGVMYNIGNIALKWQPYPSEIYNTNVKIDINGITVKNNQTDGYTMITPQEFSGYARVNGEMERIFTLNGQVTEVKMLQAEKRITMEPISVFAMNSKETNTIGWAFVASGEVAHSAIASRTQ</sequence>
<feature type="coiled-coil region" evidence="1">
    <location>
        <begin position="845"/>
        <end position="886"/>
    </location>
</feature>
<dbReference type="Proteomes" id="UP000032402">
    <property type="component" value="Segment"/>
</dbReference>
<dbReference type="EC" id="3.1.4.46" evidence="2"/>
<dbReference type="EMBL" id="KP339049">
    <property type="protein sequence ID" value="AJP61444.2"/>
    <property type="molecule type" value="Genomic_DNA"/>
</dbReference>
<reference evidence="2 3" key="1">
    <citation type="journal article" date="2015" name="Appl. Environ. Microbiol.">
        <title>Targeting Enterococcus faecalis Biofilms with Phage Therapy.</title>
        <authorList>
            <person name="Khalifa L."/>
            <person name="Brosh Y."/>
            <person name="Gelman D."/>
            <person name="Coppenhagen-Glazer S."/>
            <person name="Beyth S."/>
            <person name="Poradosu-Cohen R."/>
            <person name="Que Y.A."/>
            <person name="Beyth N."/>
            <person name="Hazan R."/>
        </authorList>
    </citation>
    <scope>NUCLEOTIDE SEQUENCE [LARGE SCALE GENOMIC DNA]</scope>
</reference>